<dbReference type="InterPro" id="IPR044788">
    <property type="entry name" value="X8_dom_prot"/>
</dbReference>
<dbReference type="Proteomes" id="UP000467840">
    <property type="component" value="Chromosome 5"/>
</dbReference>
<feature type="region of interest" description="Disordered" evidence="9">
    <location>
        <begin position="658"/>
        <end position="700"/>
    </location>
</feature>
<keyword evidence="2" id="KW-1003">Cell membrane</keyword>
<evidence type="ECO:0000256" key="1">
    <source>
        <dbReference type="ARBA" id="ARBA00004609"/>
    </source>
</evidence>
<dbReference type="GO" id="GO:0005886">
    <property type="term" value="C:plasma membrane"/>
    <property type="evidence" value="ECO:0007669"/>
    <property type="project" value="UniProtKB-SubCell"/>
</dbReference>
<evidence type="ECO:0000259" key="10">
    <source>
        <dbReference type="SMART" id="SM00768"/>
    </source>
</evidence>
<dbReference type="GO" id="GO:0098552">
    <property type="term" value="C:side of membrane"/>
    <property type="evidence" value="ECO:0007669"/>
    <property type="project" value="UniProtKB-KW"/>
</dbReference>
<organism evidence="11 12">
    <name type="scientific">Hevea brasiliensis</name>
    <name type="common">Para rubber tree</name>
    <name type="synonym">Siphonia brasiliensis</name>
    <dbReference type="NCBI Taxonomy" id="3981"/>
    <lineage>
        <taxon>Eukaryota</taxon>
        <taxon>Viridiplantae</taxon>
        <taxon>Streptophyta</taxon>
        <taxon>Embryophyta</taxon>
        <taxon>Tracheophyta</taxon>
        <taxon>Spermatophyta</taxon>
        <taxon>Magnoliopsida</taxon>
        <taxon>eudicotyledons</taxon>
        <taxon>Gunneridae</taxon>
        <taxon>Pentapetalae</taxon>
        <taxon>rosids</taxon>
        <taxon>fabids</taxon>
        <taxon>Malpighiales</taxon>
        <taxon>Euphorbiaceae</taxon>
        <taxon>Crotonoideae</taxon>
        <taxon>Micrandreae</taxon>
        <taxon>Hevea</taxon>
    </lineage>
</organism>
<gene>
    <name evidence="11" type="ORF">GH714_006499</name>
</gene>
<comment type="subcellular location">
    <subcellularLocation>
        <location evidence="1">Cell membrane</location>
        <topology evidence="1">Lipid-anchor</topology>
        <topology evidence="1">GPI-anchor</topology>
    </subcellularLocation>
</comment>
<evidence type="ECO:0000256" key="5">
    <source>
        <dbReference type="ARBA" id="ARBA00023136"/>
    </source>
</evidence>
<keyword evidence="7" id="KW-0325">Glycoprotein</keyword>
<evidence type="ECO:0000256" key="8">
    <source>
        <dbReference type="ARBA" id="ARBA00023288"/>
    </source>
</evidence>
<dbReference type="InterPro" id="IPR017853">
    <property type="entry name" value="GH"/>
</dbReference>
<evidence type="ECO:0000256" key="7">
    <source>
        <dbReference type="ARBA" id="ARBA00023180"/>
    </source>
</evidence>
<dbReference type="PRINTS" id="PR01217">
    <property type="entry name" value="PRICHEXTENSN"/>
</dbReference>
<name>A0A6A6NG35_HEVBR</name>
<evidence type="ECO:0000256" key="6">
    <source>
        <dbReference type="ARBA" id="ARBA00023157"/>
    </source>
</evidence>
<dbReference type="Gene3D" id="3.20.20.80">
    <property type="entry name" value="Glycosidases"/>
    <property type="match status" value="1"/>
</dbReference>
<dbReference type="Gene3D" id="3.30.200.20">
    <property type="entry name" value="Phosphorylase Kinase, domain 1"/>
    <property type="match status" value="1"/>
</dbReference>
<sequence>MGSRAGRDGVDLWSEIIVEEPGHTDQLQQPKIEVIYRRRQPQKPLQMSTQSSWNGIKRIGGRVSIAVAVCVDNRPEQKQAKGKGGSIVPKVVQPPNFDKEREYFQEVDAFELMEETREVFDFEEAELQVCQGPCDNALIRAWEKWDEKNGSENDHLGDFLEKQCYVVFVLQHGGKDLESFVLMNFDEARSLLVQVTATLAVVEAEFEFEHRYLHWSGYCAVNNIIFCPAETYRKMRKVTEDFWEGRAAHSEMGKNPLNGWWTGGGTFITIGTQVGFSYNARGSIAASSLGRTLSFLELNKVSVPHIRVFIADHRVLSALSDSGVSVDLFLNQSLVENFTNARSSAILWLKTHVMTFLPRVNIKSITVGGGNDFSRLLSSLKLIHSVLSSSHFNSEVKKATLASSIPCNGVAVVMTVKSLIDPSAREVAQFAAKFSKSLENSQIAGQITELYAEVSSMEDFSEKELKREHEQIFPSSHRELLKTTSHDTINPPVTVPQDNPTPTIVTVPATNPVTTPSNPAYTPVPIPSTTPVMPVTNPVTTYPAPPVNVPVTTPVTNPVSPPATTNAPAIPGQSWCVAKPGASETALQSALDYACGMGGADCSQIQQEGSCYNPNTLQNHASYAFNSYYQKNPVATSCDFGGTAAIVNTNPSAGSCVFPLSSSSPSTPSTTTPSTTTPTPSTSTTNPTNPATTPSSSGPEHQGNIYSLLALFLNSLVLIP</sequence>
<dbReference type="SUPFAM" id="SSF51445">
    <property type="entry name" value="(Trans)glycosidases"/>
    <property type="match status" value="1"/>
</dbReference>
<evidence type="ECO:0000256" key="3">
    <source>
        <dbReference type="ARBA" id="ARBA00022622"/>
    </source>
</evidence>
<accession>A0A6A6NG35</accession>
<keyword evidence="8" id="KW-0449">Lipoprotein</keyword>
<keyword evidence="4" id="KW-0732">Signal</keyword>
<dbReference type="InterPro" id="IPR012946">
    <property type="entry name" value="X8"/>
</dbReference>
<reference evidence="11 12" key="1">
    <citation type="journal article" date="2020" name="Mol. Plant">
        <title>The Chromosome-Based Rubber Tree Genome Provides New Insights into Spurge Genome Evolution and Rubber Biosynthesis.</title>
        <authorList>
            <person name="Liu J."/>
            <person name="Shi C."/>
            <person name="Shi C.C."/>
            <person name="Li W."/>
            <person name="Zhang Q.J."/>
            <person name="Zhang Y."/>
            <person name="Li K."/>
            <person name="Lu H.F."/>
            <person name="Shi C."/>
            <person name="Zhu S.T."/>
            <person name="Xiao Z.Y."/>
            <person name="Nan H."/>
            <person name="Yue Y."/>
            <person name="Zhu X.G."/>
            <person name="Wu Y."/>
            <person name="Hong X.N."/>
            <person name="Fan G.Y."/>
            <person name="Tong Y."/>
            <person name="Zhang D."/>
            <person name="Mao C.L."/>
            <person name="Liu Y.L."/>
            <person name="Hao S.J."/>
            <person name="Liu W.Q."/>
            <person name="Lv M.Q."/>
            <person name="Zhang H.B."/>
            <person name="Liu Y."/>
            <person name="Hu-Tang G.R."/>
            <person name="Wang J.P."/>
            <person name="Wang J.H."/>
            <person name="Sun Y.H."/>
            <person name="Ni S.B."/>
            <person name="Chen W.B."/>
            <person name="Zhang X.C."/>
            <person name="Jiao Y.N."/>
            <person name="Eichler E.E."/>
            <person name="Li G.H."/>
            <person name="Liu X."/>
            <person name="Gao L.Z."/>
        </authorList>
    </citation>
    <scope>NUCLEOTIDE SEQUENCE [LARGE SCALE GENOMIC DNA]</scope>
    <source>
        <strain evidence="12">cv. GT1</strain>
        <tissue evidence="11">Leaf</tissue>
    </source>
</reference>
<evidence type="ECO:0000256" key="2">
    <source>
        <dbReference type="ARBA" id="ARBA00022475"/>
    </source>
</evidence>
<comment type="caution">
    <text evidence="11">The sequence shown here is derived from an EMBL/GenBank/DDBJ whole genome shotgun (WGS) entry which is preliminary data.</text>
</comment>
<protein>
    <recommendedName>
        <fullName evidence="10">X8 domain-containing protein</fullName>
    </recommendedName>
</protein>
<evidence type="ECO:0000313" key="12">
    <source>
        <dbReference type="Proteomes" id="UP000467840"/>
    </source>
</evidence>
<dbReference type="Pfam" id="PF12330">
    <property type="entry name" value="Haspin_kinase"/>
    <property type="match status" value="1"/>
</dbReference>
<evidence type="ECO:0000313" key="11">
    <source>
        <dbReference type="EMBL" id="KAF2324075.1"/>
    </source>
</evidence>
<dbReference type="GO" id="GO:0009506">
    <property type="term" value="C:plasmodesma"/>
    <property type="evidence" value="ECO:0007669"/>
    <property type="project" value="UniProtKB-ARBA"/>
</dbReference>
<dbReference type="SMART" id="SM00768">
    <property type="entry name" value="X8"/>
    <property type="match status" value="1"/>
</dbReference>
<dbReference type="AlphaFoldDB" id="A0A6A6NG35"/>
<dbReference type="Gene3D" id="1.10.510.10">
    <property type="entry name" value="Transferase(Phosphotransferase) domain 1"/>
    <property type="match status" value="1"/>
</dbReference>
<evidence type="ECO:0000256" key="4">
    <source>
        <dbReference type="ARBA" id="ARBA00022729"/>
    </source>
</evidence>
<feature type="domain" description="X8" evidence="10">
    <location>
        <begin position="574"/>
        <end position="658"/>
    </location>
</feature>
<dbReference type="PANTHER" id="PTHR31044">
    <property type="entry name" value="BETA-1,3 GLUCANASE"/>
    <property type="match status" value="1"/>
</dbReference>
<keyword evidence="5" id="KW-0472">Membrane</keyword>
<keyword evidence="12" id="KW-1185">Reference proteome</keyword>
<keyword evidence="6" id="KW-1015">Disulfide bond</keyword>
<evidence type="ECO:0000256" key="9">
    <source>
        <dbReference type="SAM" id="MobiDB-lite"/>
    </source>
</evidence>
<proteinExistence type="predicted"/>
<dbReference type="FunFam" id="1.20.58.1040:FF:000001">
    <property type="entry name" value="Glucan endo-1,3-beta-glucosidase 4"/>
    <property type="match status" value="1"/>
</dbReference>
<dbReference type="Pfam" id="PF07983">
    <property type="entry name" value="X8"/>
    <property type="match status" value="1"/>
</dbReference>
<keyword evidence="3" id="KW-0336">GPI-anchor</keyword>
<dbReference type="EMBL" id="JAAGAX010000001">
    <property type="protein sequence ID" value="KAF2324075.1"/>
    <property type="molecule type" value="Genomic_DNA"/>
</dbReference>
<feature type="compositionally biased region" description="Low complexity" evidence="9">
    <location>
        <begin position="661"/>
        <end position="697"/>
    </location>
</feature>
<dbReference type="PANTHER" id="PTHR31044:SF120">
    <property type="entry name" value="CARBOHYDRATE-BINDING X8 DOMAIN SUPERFAMILY PROTEIN"/>
    <property type="match status" value="1"/>
</dbReference>
<dbReference type="Gene3D" id="1.20.58.1040">
    <property type="match status" value="1"/>
</dbReference>